<dbReference type="SUPFAM" id="SSF50978">
    <property type="entry name" value="WD40 repeat-like"/>
    <property type="match status" value="1"/>
</dbReference>
<feature type="compositionally biased region" description="Basic and acidic residues" evidence="1">
    <location>
        <begin position="642"/>
        <end position="651"/>
    </location>
</feature>
<accession>A0ABN7A918</accession>
<dbReference type="PANTHER" id="PTHR23287">
    <property type="entry name" value="RUBY-EYE2-LIKE PROTEIN"/>
    <property type="match status" value="1"/>
</dbReference>
<keyword evidence="3" id="KW-1185">Reference proteome</keyword>
<dbReference type="SMART" id="SM00706">
    <property type="entry name" value="TECPR"/>
    <property type="match status" value="6"/>
</dbReference>
<gene>
    <name evidence="2" type="ORF">NTJ_01507</name>
</gene>
<proteinExistence type="predicted"/>
<reference evidence="2 3" key="1">
    <citation type="submission" date="2023-09" db="EMBL/GenBank/DDBJ databases">
        <title>Nesidiocoris tenuis whole genome shotgun sequence.</title>
        <authorList>
            <person name="Shibata T."/>
            <person name="Shimoda M."/>
            <person name="Kobayashi T."/>
            <person name="Uehara T."/>
        </authorList>
    </citation>
    <scope>NUCLEOTIDE SEQUENCE [LARGE SCALE GENOMIC DNA]</scope>
    <source>
        <strain evidence="2 3">Japan</strain>
    </source>
</reference>
<name>A0ABN7A918_9HEMI</name>
<feature type="region of interest" description="Disordered" evidence="1">
    <location>
        <begin position="642"/>
        <end position="664"/>
    </location>
</feature>
<evidence type="ECO:0000256" key="1">
    <source>
        <dbReference type="SAM" id="MobiDB-lite"/>
    </source>
</evidence>
<dbReference type="InterPro" id="IPR036322">
    <property type="entry name" value="WD40_repeat_dom_sf"/>
</dbReference>
<evidence type="ECO:0000313" key="3">
    <source>
        <dbReference type="Proteomes" id="UP001307889"/>
    </source>
</evidence>
<dbReference type="InterPro" id="IPR006624">
    <property type="entry name" value="Beta-propeller_rpt_TECPR"/>
</dbReference>
<evidence type="ECO:0000313" key="2">
    <source>
        <dbReference type="EMBL" id="BES88700.1"/>
    </source>
</evidence>
<organism evidence="2 3">
    <name type="scientific">Nesidiocoris tenuis</name>
    <dbReference type="NCBI Taxonomy" id="355587"/>
    <lineage>
        <taxon>Eukaryota</taxon>
        <taxon>Metazoa</taxon>
        <taxon>Ecdysozoa</taxon>
        <taxon>Arthropoda</taxon>
        <taxon>Hexapoda</taxon>
        <taxon>Insecta</taxon>
        <taxon>Pterygota</taxon>
        <taxon>Neoptera</taxon>
        <taxon>Paraneoptera</taxon>
        <taxon>Hemiptera</taxon>
        <taxon>Heteroptera</taxon>
        <taxon>Panheteroptera</taxon>
        <taxon>Cimicomorpha</taxon>
        <taxon>Miridae</taxon>
        <taxon>Dicyphina</taxon>
        <taxon>Nesidiocoris</taxon>
    </lineage>
</organism>
<dbReference type="InterPro" id="IPR015943">
    <property type="entry name" value="WD40/YVTN_repeat-like_dom_sf"/>
</dbReference>
<dbReference type="Pfam" id="PF19193">
    <property type="entry name" value="Tectonin"/>
    <property type="match status" value="2"/>
</dbReference>
<dbReference type="PANTHER" id="PTHR23287:SF16">
    <property type="entry name" value="TECTONIN BETA-PROPELLER REPEAT-CONTAINING PROTEIN 2"/>
    <property type="match status" value="1"/>
</dbReference>
<dbReference type="InterPro" id="IPR009091">
    <property type="entry name" value="RCC1/BLIP-II"/>
</dbReference>
<dbReference type="EMBL" id="AP028909">
    <property type="protein sequence ID" value="BES88700.1"/>
    <property type="molecule type" value="Genomic_DNA"/>
</dbReference>
<dbReference type="Proteomes" id="UP001307889">
    <property type="component" value="Chromosome 1"/>
</dbReference>
<evidence type="ECO:0008006" key="4">
    <source>
        <dbReference type="Google" id="ProtNLM"/>
    </source>
</evidence>
<dbReference type="Gene3D" id="2.130.10.10">
    <property type="entry name" value="YVTN repeat-like/Quinoprotein amine dehydrogenase"/>
    <property type="match status" value="1"/>
</dbReference>
<dbReference type="SUPFAM" id="SSF50985">
    <property type="entry name" value="RCC1/BLIP-II"/>
    <property type="match status" value="1"/>
</dbReference>
<protein>
    <recommendedName>
        <fullName evidence="4">Tectonin beta-propeller repeat-containing protein</fullName>
    </recommendedName>
</protein>
<sequence>MTTPQDEEEGILREWAPLSKFLHKIPLRTRHGIFLESVIFTCVAADIDCIALGTSSGLIFWYNRISHDVQPLRSEKSLSPITCVASVSSVEYMVAAGDKLGIISIFRIPKDLPDWFGVPKEKQNMERYTIDEVHNAQITALTWSTNGQKLFSGDASGVVVFTEVDHRMRITRACEVVNEKFKIVQLSYCQQRQTLVVATDLRCIVCFYEKPHWRITQVGQRERHCLQELGACFLTDDNHVPLIYCCRTGLRLWKADIDGTVQHTIKFKDVVESVDKPVKLLRQLKSSRRAGTDPKEFGRLYPWRDGLLISHWQDSLIIFDPTAIKVVATIRNRDVTITAVASTQKEIFLVLGHRELVRLSYFPDAFDCSLGGVGNLASGEPVSGIPKLSLKPVEGLPIVTSPVQNSRVKLSAKTSNFEPRANEVSYGIESTILLPSIAAVSEGVPELRLDSSRQHQFSSIGQEEFDEIIFSKVEACCISAHLIPDNRPLDEIAEDFKIKEELLESTVVFPPALDDLSPASETNNTVIENFKSSNGDTCPTEESTELKLCEVNNCSPIVNNGHVLEPLNLSSNSSSSNNCTDDFETIYPRTETEKKTDGSNRMSSDEILSLNDSDVSSASVDRIVLGDEPSFTIENCNLSENLGDKPARSEENDSVASECSSKNEEPLPTFSVVYENLVDGWTKMSCPDQLSWISAYSDGVVICSPTFKVYSCESDSWIKLPYEATHLFLSPDGQMGVKLHYSSAYYSYDWRSKSNWKLLSRDVNYVYLENDKVWFVSQGELYFMMYCSELVDRISCSFKLSKIFGDSETLFAITDEHRLVMRRGEDWLPVWSFPGKIKHFCCGPNKLYWASDYNDRLFVIDDVRRSWWQHIKAPCKIVCFASRPQALWLLSEDGEIFSKQGISHDNPIGSDWKKMDSEQLREKQMQIIHLSCGFDVVWACDIRGNVLMLVGSPHAISNCSFTPAWVLVDGSALQNHTFTKVYVGPRCHMVWALDDAGNVYVREAIFPELPVGTSWVHVPGLKASHLSISTETVWALGHGGIYRRAGITESNFIGDLWTCVDVAPDNLSVTVDEKLLSVDDGRLRTFDEMVFPFSDEVVVEKDWTLL</sequence>